<proteinExistence type="predicted"/>
<protein>
    <submittedName>
        <fullName evidence="1">Uncharacterized protein</fullName>
    </submittedName>
</protein>
<dbReference type="Proteomes" id="UP000242502">
    <property type="component" value="Unassembled WGS sequence"/>
</dbReference>
<evidence type="ECO:0000313" key="2">
    <source>
        <dbReference type="Proteomes" id="UP000242502"/>
    </source>
</evidence>
<evidence type="ECO:0000313" key="1">
    <source>
        <dbReference type="EMBL" id="ODS23085.1"/>
    </source>
</evidence>
<accession>A0A1D2QNE6</accession>
<sequence>MVRSSKGHKVGCFIQKTSGSTDKLAPVGTVGKEYKSEYNISSNSSDAYNHIGGGSLGLSDYVDLDNRGAWDDSEDIPTSSIDDAFNRGIPMLLVSEDGLGMKTFREELVHGTKVDEAEQGFVIRDIFGNSMKMDINWDAGDWWGAWKVSKVDVV</sequence>
<comment type="caution">
    <text evidence="1">The sequence shown here is derived from an EMBL/GenBank/DDBJ whole genome shotgun (WGS) entry which is preliminary data.</text>
</comment>
<dbReference type="AlphaFoldDB" id="A0A1D2QNE6"/>
<name>A0A1D2QNE6_9GAMM</name>
<dbReference type="EMBL" id="MDLC01000040">
    <property type="protein sequence ID" value="ODS23085.1"/>
    <property type="molecule type" value="Genomic_DNA"/>
</dbReference>
<reference evidence="1 2" key="1">
    <citation type="journal article" date="2016" name="Appl. Environ. Microbiol.">
        <title>Lack of Overt Genome Reduction in the Bryostatin-Producing Bryozoan Symbiont "Candidatus Endobugula sertula".</title>
        <authorList>
            <person name="Miller I.J."/>
            <person name="Vanee N."/>
            <person name="Fong S.S."/>
            <person name="Lim-Fong G.E."/>
            <person name="Kwan J.C."/>
        </authorList>
    </citation>
    <scope>NUCLEOTIDE SEQUENCE [LARGE SCALE GENOMIC DNA]</scope>
    <source>
        <strain evidence="1">AB1-4</strain>
    </source>
</reference>
<gene>
    <name evidence="1" type="ORF">AB835_10805</name>
</gene>
<dbReference type="STRING" id="62101.AB835_10805"/>
<organism evidence="1 2">
    <name type="scientific">Candidatus Endobugula sertula</name>
    <name type="common">Bugula neritina bacterial symbiont</name>
    <dbReference type="NCBI Taxonomy" id="62101"/>
    <lineage>
        <taxon>Bacteria</taxon>
        <taxon>Pseudomonadati</taxon>
        <taxon>Pseudomonadota</taxon>
        <taxon>Gammaproteobacteria</taxon>
        <taxon>Cellvibrionales</taxon>
        <taxon>Cellvibrionaceae</taxon>
        <taxon>Candidatus Endobugula</taxon>
    </lineage>
</organism>